<keyword evidence="6" id="KW-1185">Reference proteome</keyword>
<dbReference type="FunFam" id="1.25.40.10:FF:000690">
    <property type="entry name" value="Pentatricopeptide repeat-containing protein"/>
    <property type="match status" value="1"/>
</dbReference>
<dbReference type="Pfam" id="PF20430">
    <property type="entry name" value="Eplus_motif"/>
    <property type="match status" value="1"/>
</dbReference>
<dbReference type="FunFam" id="1.25.40.10:FF:000348">
    <property type="entry name" value="Pentatricopeptide repeat-containing protein chloroplastic"/>
    <property type="match status" value="1"/>
</dbReference>
<dbReference type="EMBL" id="JABWDY010003638">
    <property type="protein sequence ID" value="KAF5205798.1"/>
    <property type="molecule type" value="Genomic_DNA"/>
</dbReference>
<feature type="repeat" description="PPR" evidence="3">
    <location>
        <begin position="157"/>
        <end position="191"/>
    </location>
</feature>
<sequence>MINGYAIFGNIEVAKKLFDEMPERNVISWNSMLAGYVKCGDVEEAQVIFHRMPWRDIVSWNSMLACYVQCGKSNEALAFFNEMRDAGVKPTESTVVSLSSACAHIGALDQASRLHFYINEHKIAVTTIVGTALVNMYARCGSISLATQVFNSLEHKDVLTWNTIITAMAIHGHAEEALQLFKEMQQAGVCPDDITFVATLSACSHAGMVEEGQRLLGCMRSIYGIHPKVEHYGCLIDLLSRAGHLVAAIELIESMPMEPNSNAWGALLGGCRIHGNVEIGVLMHNNICKRRSYVLLSNIYAAAKRWDDAGGVRKRMKIKGVTKVPGISMIELNGNMHQFLSGDQSHPESDNIYRKWSDISARLKCELAYSPDTVQVLFDIEEEEKEQALSIHSEKLAIAFGFLHMGPEDIIRIVKNLRLLCYFHEYDEHEFCVRQLCISENSKLEWKIEDSEEFKSLEEDICNGYSDFMDKRLTLFPLPKSIPFKIIAYNPRSKTLFLFIPNLILFLCIPNAVFSFDIAQRSMELIWGAITPKFELSSYASPYVHSFAAIEVCPLVDSSAINMFEEKDAALKHDQKKTSATKKKVKTSIKRSVIKEHNTEAEAATSDDPVSGLVNVYMDEGLMEVVDSAPYNDSQAIELKKISNRFASLLSAEEGESEDI</sequence>
<dbReference type="GO" id="GO:0009451">
    <property type="term" value="P:RNA modification"/>
    <property type="evidence" value="ECO:0007669"/>
    <property type="project" value="InterPro"/>
</dbReference>
<dbReference type="NCBIfam" id="TIGR00756">
    <property type="entry name" value="PPR"/>
    <property type="match status" value="3"/>
</dbReference>
<evidence type="ECO:0000259" key="4">
    <source>
        <dbReference type="Pfam" id="PF14432"/>
    </source>
</evidence>
<dbReference type="InterPro" id="IPR002885">
    <property type="entry name" value="PPR_rpt"/>
</dbReference>
<organism evidence="5 6">
    <name type="scientific">Thalictrum thalictroides</name>
    <name type="common">Rue-anemone</name>
    <name type="synonym">Anemone thalictroides</name>
    <dbReference type="NCBI Taxonomy" id="46969"/>
    <lineage>
        <taxon>Eukaryota</taxon>
        <taxon>Viridiplantae</taxon>
        <taxon>Streptophyta</taxon>
        <taxon>Embryophyta</taxon>
        <taxon>Tracheophyta</taxon>
        <taxon>Spermatophyta</taxon>
        <taxon>Magnoliopsida</taxon>
        <taxon>Ranunculales</taxon>
        <taxon>Ranunculaceae</taxon>
        <taxon>Thalictroideae</taxon>
        <taxon>Thalictrum</taxon>
    </lineage>
</organism>
<dbReference type="Pfam" id="PF20431">
    <property type="entry name" value="E_motif"/>
    <property type="match status" value="1"/>
</dbReference>
<keyword evidence="2" id="KW-0677">Repeat</keyword>
<dbReference type="GO" id="GO:0003729">
    <property type="term" value="F:mRNA binding"/>
    <property type="evidence" value="ECO:0007669"/>
    <property type="project" value="UniProtKB-ARBA"/>
</dbReference>
<evidence type="ECO:0000256" key="2">
    <source>
        <dbReference type="ARBA" id="ARBA00022737"/>
    </source>
</evidence>
<evidence type="ECO:0000256" key="3">
    <source>
        <dbReference type="PROSITE-ProRule" id="PRU00708"/>
    </source>
</evidence>
<evidence type="ECO:0000313" key="6">
    <source>
        <dbReference type="Proteomes" id="UP000554482"/>
    </source>
</evidence>
<comment type="caution">
    <text evidence="5">The sequence shown here is derived from an EMBL/GenBank/DDBJ whole genome shotgun (WGS) entry which is preliminary data.</text>
</comment>
<dbReference type="Pfam" id="PF01535">
    <property type="entry name" value="PPR"/>
    <property type="match status" value="2"/>
</dbReference>
<dbReference type="Pfam" id="PF14432">
    <property type="entry name" value="DYW_deaminase"/>
    <property type="match status" value="1"/>
</dbReference>
<dbReference type="AlphaFoldDB" id="A0A7J6XA38"/>
<protein>
    <submittedName>
        <fullName evidence="5">Pentatricopeptide repeat-containing protein</fullName>
    </submittedName>
</protein>
<evidence type="ECO:0000313" key="5">
    <source>
        <dbReference type="EMBL" id="KAF5205798.1"/>
    </source>
</evidence>
<dbReference type="InterPro" id="IPR046960">
    <property type="entry name" value="PPR_At4g14850-like_plant"/>
</dbReference>
<proteinExistence type="inferred from homology"/>
<dbReference type="InterPro" id="IPR046849">
    <property type="entry name" value="E2_motif"/>
</dbReference>
<accession>A0A7J6XA38</accession>
<reference evidence="5 6" key="1">
    <citation type="submission" date="2020-06" db="EMBL/GenBank/DDBJ databases">
        <title>Transcriptomic and genomic resources for Thalictrum thalictroides and T. hernandezii: Facilitating candidate gene discovery in an emerging model plant lineage.</title>
        <authorList>
            <person name="Arias T."/>
            <person name="Riano-Pachon D.M."/>
            <person name="Di Stilio V.S."/>
        </authorList>
    </citation>
    <scope>NUCLEOTIDE SEQUENCE [LARGE SCALE GENOMIC DNA]</scope>
    <source>
        <strain evidence="6">cv. WT478/WT964</strain>
        <tissue evidence="5">Leaves</tissue>
    </source>
</reference>
<dbReference type="InterPro" id="IPR011990">
    <property type="entry name" value="TPR-like_helical_dom_sf"/>
</dbReference>
<dbReference type="InterPro" id="IPR046848">
    <property type="entry name" value="E_motif"/>
</dbReference>
<comment type="similarity">
    <text evidence="1">Belongs to the PPR family. PCMP-H subfamily.</text>
</comment>
<evidence type="ECO:0000256" key="1">
    <source>
        <dbReference type="ARBA" id="ARBA00006643"/>
    </source>
</evidence>
<feature type="repeat" description="PPR" evidence="3">
    <location>
        <begin position="56"/>
        <end position="90"/>
    </location>
</feature>
<dbReference type="OrthoDB" id="185373at2759"/>
<gene>
    <name evidence="5" type="ORF">FRX31_004616</name>
</gene>
<dbReference type="Pfam" id="PF13041">
    <property type="entry name" value="PPR_2"/>
    <property type="match status" value="2"/>
</dbReference>
<dbReference type="InterPro" id="IPR032867">
    <property type="entry name" value="DYW_dom"/>
</dbReference>
<dbReference type="GO" id="GO:0008270">
    <property type="term" value="F:zinc ion binding"/>
    <property type="evidence" value="ECO:0007669"/>
    <property type="project" value="InterPro"/>
</dbReference>
<name>A0A7J6XA38_THATH</name>
<dbReference type="Proteomes" id="UP000554482">
    <property type="component" value="Unassembled WGS sequence"/>
</dbReference>
<dbReference type="PANTHER" id="PTHR47926">
    <property type="entry name" value="PENTATRICOPEPTIDE REPEAT-CONTAINING PROTEIN"/>
    <property type="match status" value="1"/>
</dbReference>
<feature type="domain" description="DYW" evidence="4">
    <location>
        <begin position="369"/>
        <end position="463"/>
    </location>
</feature>
<feature type="repeat" description="PPR" evidence="3">
    <location>
        <begin position="25"/>
        <end position="55"/>
    </location>
</feature>
<dbReference type="PROSITE" id="PS51375">
    <property type="entry name" value="PPR"/>
    <property type="match status" value="3"/>
</dbReference>
<dbReference type="Gene3D" id="1.25.40.10">
    <property type="entry name" value="Tetratricopeptide repeat domain"/>
    <property type="match status" value="3"/>
</dbReference>
<dbReference type="PANTHER" id="PTHR47926:SF473">
    <property type="entry name" value="(WILD MALAYSIAN BANANA) HYPOTHETICAL PROTEIN"/>
    <property type="match status" value="1"/>
</dbReference>